<evidence type="ECO:0000313" key="2">
    <source>
        <dbReference type="EMBL" id="RNA03887.1"/>
    </source>
</evidence>
<comment type="caution">
    <text evidence="2">The sequence shown here is derived from an EMBL/GenBank/DDBJ whole genome shotgun (WGS) entry which is preliminary data.</text>
</comment>
<keyword evidence="1" id="KW-0812">Transmembrane</keyword>
<gene>
    <name evidence="2" type="ORF">BpHYR1_020451</name>
</gene>
<sequence>MAKGIRSIFIKIIGVLVIQIFLMRCKDTFLILTNFVESKDKICKREPQAAQNGKSPSFLAQRRVEEKKESRKGIGEEESKNKMRTIYENLQKKNIVAILYNYKQCDYQDSIENHKKLIFLQGLIPIYLIGILKKPKVAKKNLNYDLGKRFVTPSIITGCMIMNTCKSFDFIIRGENTVSLSWNIIVTLSLPMWRFLSIFCWSLFDKGSIVDT</sequence>
<keyword evidence="1" id="KW-0472">Membrane</keyword>
<dbReference type="Proteomes" id="UP000276133">
    <property type="component" value="Unassembled WGS sequence"/>
</dbReference>
<evidence type="ECO:0000313" key="3">
    <source>
        <dbReference type="Proteomes" id="UP000276133"/>
    </source>
</evidence>
<proteinExistence type="predicted"/>
<dbReference type="AlphaFoldDB" id="A0A3M7PXN9"/>
<name>A0A3M7PXN9_BRAPC</name>
<feature type="transmembrane region" description="Helical" evidence="1">
    <location>
        <begin position="6"/>
        <end position="23"/>
    </location>
</feature>
<protein>
    <submittedName>
        <fullName evidence="2">Uncharacterized protein</fullName>
    </submittedName>
</protein>
<reference evidence="2 3" key="1">
    <citation type="journal article" date="2018" name="Sci. Rep.">
        <title>Genomic signatures of local adaptation to the degree of environmental predictability in rotifers.</title>
        <authorList>
            <person name="Franch-Gras L."/>
            <person name="Hahn C."/>
            <person name="Garcia-Roger E.M."/>
            <person name="Carmona M.J."/>
            <person name="Serra M."/>
            <person name="Gomez A."/>
        </authorList>
    </citation>
    <scope>NUCLEOTIDE SEQUENCE [LARGE SCALE GENOMIC DNA]</scope>
    <source>
        <strain evidence="2">HYR1</strain>
    </source>
</reference>
<evidence type="ECO:0000256" key="1">
    <source>
        <dbReference type="SAM" id="Phobius"/>
    </source>
</evidence>
<dbReference type="EMBL" id="REGN01008314">
    <property type="protein sequence ID" value="RNA03887.1"/>
    <property type="molecule type" value="Genomic_DNA"/>
</dbReference>
<organism evidence="2 3">
    <name type="scientific">Brachionus plicatilis</name>
    <name type="common">Marine rotifer</name>
    <name type="synonym">Brachionus muelleri</name>
    <dbReference type="NCBI Taxonomy" id="10195"/>
    <lineage>
        <taxon>Eukaryota</taxon>
        <taxon>Metazoa</taxon>
        <taxon>Spiralia</taxon>
        <taxon>Gnathifera</taxon>
        <taxon>Rotifera</taxon>
        <taxon>Eurotatoria</taxon>
        <taxon>Monogononta</taxon>
        <taxon>Pseudotrocha</taxon>
        <taxon>Ploima</taxon>
        <taxon>Brachionidae</taxon>
        <taxon>Brachionus</taxon>
    </lineage>
</organism>
<accession>A0A3M7PXN9</accession>
<keyword evidence="3" id="KW-1185">Reference proteome</keyword>
<keyword evidence="1" id="KW-1133">Transmembrane helix</keyword>